<protein>
    <submittedName>
        <fullName evidence="1">Uncharacterized protein</fullName>
    </submittedName>
</protein>
<accession>A0A2H3D5X0</accession>
<name>A0A2H3D5X0_ARMGA</name>
<evidence type="ECO:0000313" key="1">
    <source>
        <dbReference type="EMBL" id="PBK89164.1"/>
    </source>
</evidence>
<dbReference type="EMBL" id="KZ293669">
    <property type="protein sequence ID" value="PBK89164.1"/>
    <property type="molecule type" value="Genomic_DNA"/>
</dbReference>
<proteinExistence type="predicted"/>
<dbReference type="AlphaFoldDB" id="A0A2H3D5X0"/>
<gene>
    <name evidence="1" type="ORF">ARMGADRAFT_332859</name>
</gene>
<sequence length="117" mass="13000">MPLDTFPPPIDFGRHSKLRSLLLRMPLPAFATPLSDARNLTLSLATLPHTTQLVLLCLTQHSSDGRVAQNNRQWQALESIFGPHKSTCFHIRVEPGCIGSTEETLEARNMALGLTRQ</sequence>
<dbReference type="InParanoid" id="A0A2H3D5X0"/>
<dbReference type="OrthoDB" id="2928352at2759"/>
<dbReference type="Proteomes" id="UP000217790">
    <property type="component" value="Unassembled WGS sequence"/>
</dbReference>
<reference evidence="2" key="1">
    <citation type="journal article" date="2017" name="Nat. Ecol. Evol.">
        <title>Genome expansion and lineage-specific genetic innovations in the forest pathogenic fungi Armillaria.</title>
        <authorList>
            <person name="Sipos G."/>
            <person name="Prasanna A.N."/>
            <person name="Walter M.C."/>
            <person name="O'Connor E."/>
            <person name="Balint B."/>
            <person name="Krizsan K."/>
            <person name="Kiss B."/>
            <person name="Hess J."/>
            <person name="Varga T."/>
            <person name="Slot J."/>
            <person name="Riley R."/>
            <person name="Boka B."/>
            <person name="Rigling D."/>
            <person name="Barry K."/>
            <person name="Lee J."/>
            <person name="Mihaltcheva S."/>
            <person name="LaButti K."/>
            <person name="Lipzen A."/>
            <person name="Waldron R."/>
            <person name="Moloney N.M."/>
            <person name="Sperisen C."/>
            <person name="Kredics L."/>
            <person name="Vagvoelgyi C."/>
            <person name="Patrignani A."/>
            <person name="Fitzpatrick D."/>
            <person name="Nagy I."/>
            <person name="Doyle S."/>
            <person name="Anderson J.B."/>
            <person name="Grigoriev I.V."/>
            <person name="Gueldener U."/>
            <person name="Muensterkoetter M."/>
            <person name="Nagy L.G."/>
        </authorList>
    </citation>
    <scope>NUCLEOTIDE SEQUENCE [LARGE SCALE GENOMIC DNA]</scope>
    <source>
        <strain evidence="2">Ar21-2</strain>
    </source>
</reference>
<keyword evidence="2" id="KW-1185">Reference proteome</keyword>
<organism evidence="1 2">
    <name type="scientific">Armillaria gallica</name>
    <name type="common">Bulbous honey fungus</name>
    <name type="synonym">Armillaria bulbosa</name>
    <dbReference type="NCBI Taxonomy" id="47427"/>
    <lineage>
        <taxon>Eukaryota</taxon>
        <taxon>Fungi</taxon>
        <taxon>Dikarya</taxon>
        <taxon>Basidiomycota</taxon>
        <taxon>Agaricomycotina</taxon>
        <taxon>Agaricomycetes</taxon>
        <taxon>Agaricomycetidae</taxon>
        <taxon>Agaricales</taxon>
        <taxon>Marasmiineae</taxon>
        <taxon>Physalacriaceae</taxon>
        <taxon>Armillaria</taxon>
    </lineage>
</organism>
<evidence type="ECO:0000313" key="2">
    <source>
        <dbReference type="Proteomes" id="UP000217790"/>
    </source>
</evidence>